<accession>A0A023B3C6</accession>
<evidence type="ECO:0000256" key="1">
    <source>
        <dbReference type="SAM" id="MobiDB-lite"/>
    </source>
</evidence>
<evidence type="ECO:0000313" key="3">
    <source>
        <dbReference type="Proteomes" id="UP000019763"/>
    </source>
</evidence>
<evidence type="ECO:0000313" key="2">
    <source>
        <dbReference type="EMBL" id="EZG55479.1"/>
    </source>
</evidence>
<dbReference type="EMBL" id="AFNH02000838">
    <property type="protein sequence ID" value="EZG55479.1"/>
    <property type="molecule type" value="Genomic_DNA"/>
</dbReference>
<dbReference type="Proteomes" id="UP000019763">
    <property type="component" value="Unassembled WGS sequence"/>
</dbReference>
<reference evidence="2" key="1">
    <citation type="submission" date="2013-12" db="EMBL/GenBank/DDBJ databases">
        <authorList>
            <person name="Omoto C.K."/>
            <person name="Sibley D."/>
            <person name="Venepally P."/>
            <person name="Hadjithomas M."/>
            <person name="Karamycheva S."/>
            <person name="Brunk B."/>
            <person name="Roos D."/>
            <person name="Caler E."/>
            <person name="Lorenzi H."/>
        </authorList>
    </citation>
    <scope>NUCLEOTIDE SEQUENCE</scope>
</reference>
<keyword evidence="3" id="KW-1185">Reference proteome</keyword>
<protein>
    <submittedName>
        <fullName evidence="2">Uncharacterized protein</fullName>
    </submittedName>
</protein>
<dbReference type="VEuPathDB" id="CryptoDB:GNI_112180"/>
<dbReference type="RefSeq" id="XP_011131540.1">
    <property type="nucleotide sequence ID" value="XM_011133238.1"/>
</dbReference>
<sequence>MDMNVDVGVSTWREDLDARGPNLNPCGSNPAEVEVSKRARATETELRNRDGTTRSECRSRRRRRYDKLRDVLIKYLPPEETARHSRTAIQ</sequence>
<comment type="caution">
    <text evidence="2">The sequence shown here is derived from an EMBL/GenBank/DDBJ whole genome shotgun (WGS) entry which is preliminary data.</text>
</comment>
<organism evidence="2 3">
    <name type="scientific">Gregarina niphandrodes</name>
    <name type="common">Septate eugregarine</name>
    <dbReference type="NCBI Taxonomy" id="110365"/>
    <lineage>
        <taxon>Eukaryota</taxon>
        <taxon>Sar</taxon>
        <taxon>Alveolata</taxon>
        <taxon>Apicomplexa</taxon>
        <taxon>Conoidasida</taxon>
        <taxon>Gregarinasina</taxon>
        <taxon>Eugregarinorida</taxon>
        <taxon>Gregarinidae</taxon>
        <taxon>Gregarina</taxon>
    </lineage>
</organism>
<proteinExistence type="predicted"/>
<name>A0A023B3C6_GRENI</name>
<dbReference type="GeneID" id="22913960"/>
<gene>
    <name evidence="2" type="ORF">GNI_112180</name>
</gene>
<dbReference type="AlphaFoldDB" id="A0A023B3C6"/>
<feature type="region of interest" description="Disordered" evidence="1">
    <location>
        <begin position="15"/>
        <end position="35"/>
    </location>
</feature>